<evidence type="ECO:0000313" key="1">
    <source>
        <dbReference type="EMBL" id="KMO40116.1"/>
    </source>
</evidence>
<keyword evidence="2" id="KW-1185">Reference proteome</keyword>
<dbReference type="AlphaFoldDB" id="A0A0J6VLU2"/>
<protein>
    <submittedName>
        <fullName evidence="1">Uncharacterized protein</fullName>
    </submittedName>
</protein>
<dbReference type="OrthoDB" id="7998953at2"/>
<dbReference type="Proteomes" id="UP000036449">
    <property type="component" value="Unassembled WGS sequence"/>
</dbReference>
<dbReference type="EMBL" id="LABZ01000101">
    <property type="protein sequence ID" value="KMO40116.1"/>
    <property type="molecule type" value="Genomic_DNA"/>
</dbReference>
<dbReference type="RefSeq" id="WP_048451614.1">
    <property type="nucleotide sequence ID" value="NZ_JBNNPJ010000003.1"/>
</dbReference>
<gene>
    <name evidence="1" type="ORF">VQ03_14630</name>
</gene>
<reference evidence="1 2" key="1">
    <citation type="submission" date="2015-03" db="EMBL/GenBank/DDBJ databases">
        <title>Genome sequencing of Methylobacterium tarhaniae DSM 25844.</title>
        <authorList>
            <person name="Chaudhry V."/>
            <person name="Patil P.B."/>
        </authorList>
    </citation>
    <scope>NUCLEOTIDE SEQUENCE [LARGE SCALE GENOMIC DNA]</scope>
    <source>
        <strain evidence="1 2">DSM 25844</strain>
    </source>
</reference>
<organism evidence="1 2">
    <name type="scientific">Methylobacterium tarhaniae</name>
    <dbReference type="NCBI Taxonomy" id="1187852"/>
    <lineage>
        <taxon>Bacteria</taxon>
        <taxon>Pseudomonadati</taxon>
        <taxon>Pseudomonadota</taxon>
        <taxon>Alphaproteobacteria</taxon>
        <taxon>Hyphomicrobiales</taxon>
        <taxon>Methylobacteriaceae</taxon>
        <taxon>Methylobacterium</taxon>
    </lineage>
</organism>
<dbReference type="PATRIC" id="fig|1187852.3.peg.47"/>
<proteinExistence type="predicted"/>
<accession>A0A0J6VLU2</accession>
<name>A0A0J6VLU2_9HYPH</name>
<evidence type="ECO:0000313" key="2">
    <source>
        <dbReference type="Proteomes" id="UP000036449"/>
    </source>
</evidence>
<sequence>MTESEILAITDEVLTQYLAASGYERAELRAGYNHADEPSLFVTAHFMPESGLPGGGEVNAAHAALRMALWGKGEERFPYLDFRFPGDEILGDEEEDYWDEEENA</sequence>
<comment type="caution">
    <text evidence="1">The sequence shown here is derived from an EMBL/GenBank/DDBJ whole genome shotgun (WGS) entry which is preliminary data.</text>
</comment>